<gene>
    <name evidence="2" type="ORF">JK363_38800</name>
</gene>
<evidence type="ECO:0008006" key="4">
    <source>
        <dbReference type="Google" id="ProtNLM"/>
    </source>
</evidence>
<sequence>MADPNTPDSPRAQRGRPGAWPADFGARMDTRTAWVMARLIRHPQERGYAIAHLDDDRHRPD</sequence>
<proteinExistence type="predicted"/>
<protein>
    <recommendedName>
        <fullName evidence="4">MarR family transcriptional regulator</fullName>
    </recommendedName>
</protein>
<dbReference type="Proteomes" id="UP000634229">
    <property type="component" value="Unassembled WGS sequence"/>
</dbReference>
<evidence type="ECO:0000256" key="1">
    <source>
        <dbReference type="SAM" id="MobiDB-lite"/>
    </source>
</evidence>
<evidence type="ECO:0000313" key="3">
    <source>
        <dbReference type="Proteomes" id="UP000634229"/>
    </source>
</evidence>
<evidence type="ECO:0000313" key="2">
    <source>
        <dbReference type="EMBL" id="MBL1102458.1"/>
    </source>
</evidence>
<reference evidence="2 3" key="1">
    <citation type="submission" date="2021-01" db="EMBL/GenBank/DDBJ databases">
        <title>WGS of actinomycetes isolated from Thailand.</title>
        <authorList>
            <person name="Thawai C."/>
        </authorList>
    </citation>
    <scope>NUCLEOTIDE SEQUENCE [LARGE SCALE GENOMIC DNA]</scope>
    <source>
        <strain evidence="2 3">CA1R205</strain>
    </source>
</reference>
<accession>A0ABS1NQU0</accession>
<comment type="caution">
    <text evidence="2">The sequence shown here is derived from an EMBL/GenBank/DDBJ whole genome shotgun (WGS) entry which is preliminary data.</text>
</comment>
<organism evidence="2 3">
    <name type="scientific">Streptomyces coffeae</name>
    <dbReference type="NCBI Taxonomy" id="621382"/>
    <lineage>
        <taxon>Bacteria</taxon>
        <taxon>Bacillati</taxon>
        <taxon>Actinomycetota</taxon>
        <taxon>Actinomycetes</taxon>
        <taxon>Kitasatosporales</taxon>
        <taxon>Streptomycetaceae</taxon>
        <taxon>Streptomyces</taxon>
    </lineage>
</organism>
<dbReference type="RefSeq" id="WP_201882878.1">
    <property type="nucleotide sequence ID" value="NZ_JAERRF010000046.1"/>
</dbReference>
<feature type="region of interest" description="Disordered" evidence="1">
    <location>
        <begin position="1"/>
        <end position="25"/>
    </location>
</feature>
<dbReference type="EMBL" id="JAERRF010000046">
    <property type="protein sequence ID" value="MBL1102458.1"/>
    <property type="molecule type" value="Genomic_DNA"/>
</dbReference>
<name>A0ABS1NQU0_9ACTN</name>
<keyword evidence="3" id="KW-1185">Reference proteome</keyword>